<comment type="caution">
    <text evidence="1">The sequence shown here is derived from an EMBL/GenBank/DDBJ whole genome shotgun (WGS) entry which is preliminary data.</text>
</comment>
<protein>
    <submittedName>
        <fullName evidence="1">Clavaminate synthase-like protein</fullName>
    </submittedName>
</protein>
<reference evidence="1 2" key="1">
    <citation type="journal article" date="2022" name="New Phytol.">
        <title>Ecological generalism drives hyperdiversity of secondary metabolite gene clusters in xylarialean endophytes.</title>
        <authorList>
            <person name="Franco M.E.E."/>
            <person name="Wisecaver J.H."/>
            <person name="Arnold A.E."/>
            <person name="Ju Y.M."/>
            <person name="Slot J.C."/>
            <person name="Ahrendt S."/>
            <person name="Moore L.P."/>
            <person name="Eastman K.E."/>
            <person name="Scott K."/>
            <person name="Konkel Z."/>
            <person name="Mondo S.J."/>
            <person name="Kuo A."/>
            <person name="Hayes R.D."/>
            <person name="Haridas S."/>
            <person name="Andreopoulos B."/>
            <person name="Riley R."/>
            <person name="LaButti K."/>
            <person name="Pangilinan J."/>
            <person name="Lipzen A."/>
            <person name="Amirebrahimi M."/>
            <person name="Yan J."/>
            <person name="Adam C."/>
            <person name="Keymanesh K."/>
            <person name="Ng V."/>
            <person name="Louie K."/>
            <person name="Northen T."/>
            <person name="Drula E."/>
            <person name="Henrissat B."/>
            <person name="Hsieh H.M."/>
            <person name="Youens-Clark K."/>
            <person name="Lutzoni F."/>
            <person name="Miadlikowska J."/>
            <person name="Eastwood D.C."/>
            <person name="Hamelin R.C."/>
            <person name="Grigoriev I.V."/>
            <person name="U'Ren J.M."/>
        </authorList>
    </citation>
    <scope>NUCLEOTIDE SEQUENCE [LARGE SCALE GENOMIC DNA]</scope>
    <source>
        <strain evidence="1 2">CBS 119005</strain>
    </source>
</reference>
<accession>A0ACB9YRH9</accession>
<dbReference type="Proteomes" id="UP001497700">
    <property type="component" value="Unassembled WGS sequence"/>
</dbReference>
<keyword evidence="2" id="KW-1185">Reference proteome</keyword>
<evidence type="ECO:0000313" key="2">
    <source>
        <dbReference type="Proteomes" id="UP001497700"/>
    </source>
</evidence>
<organism evidence="1 2">
    <name type="scientific">Hypoxylon rubiginosum</name>
    <dbReference type="NCBI Taxonomy" id="110542"/>
    <lineage>
        <taxon>Eukaryota</taxon>
        <taxon>Fungi</taxon>
        <taxon>Dikarya</taxon>
        <taxon>Ascomycota</taxon>
        <taxon>Pezizomycotina</taxon>
        <taxon>Sordariomycetes</taxon>
        <taxon>Xylariomycetidae</taxon>
        <taxon>Xylariales</taxon>
        <taxon>Hypoxylaceae</taxon>
        <taxon>Hypoxylon</taxon>
    </lineage>
</organism>
<gene>
    <name evidence="1" type="ORF">F4820DRAFT_433261</name>
</gene>
<sequence>MFSKLRYGSHITSNYRFSWCTEALTSIRFQSTFSAASNPGQPSKNVNPRVFDANQQNKPQISRVETVIGKIDINTFRRAAWVPETPLLLQGFHSLPAINNWFRNDDGISPVTFSPSMKSYEDMILPYEFTVSRPSSKKPNPENDVLAEYLKWLRESSEYEDSYLPAFIKAMMQSSDRADIHNSSSSFQQFDAPLSLIMSACQFNSTRENSVDRIKRIYVAQSSLSHLPEPLSLDLPTPDIVEHAGKGDIYSSSIWLGLQPTYTPLHRDPNPNLFCQLVGSKRIRLMTPDRGGDIYAGVRRELRSHGSSRFRGAEMMGGRERELLHRAVWDDETVSEVSLGPGDALFIPTGWWHSVASNGQDGELNSSVNWWFR</sequence>
<dbReference type="EMBL" id="MU393548">
    <property type="protein sequence ID" value="KAI4861584.1"/>
    <property type="molecule type" value="Genomic_DNA"/>
</dbReference>
<proteinExistence type="predicted"/>
<name>A0ACB9YRH9_9PEZI</name>
<evidence type="ECO:0000313" key="1">
    <source>
        <dbReference type="EMBL" id="KAI4861584.1"/>
    </source>
</evidence>